<dbReference type="OrthoDB" id="9804028at2"/>
<dbReference type="CDD" id="cd06985">
    <property type="entry name" value="cupin_BF4112"/>
    <property type="match status" value="1"/>
</dbReference>
<dbReference type="EMBL" id="CP039393">
    <property type="protein sequence ID" value="QCD34842.1"/>
    <property type="molecule type" value="Genomic_DNA"/>
</dbReference>
<name>A0A4P7VCF2_9BACT</name>
<dbReference type="Gene3D" id="2.60.120.10">
    <property type="entry name" value="Jelly Rolls"/>
    <property type="match status" value="1"/>
</dbReference>
<organism evidence="3 4">
    <name type="scientific">Muribaculum gordoncarteri</name>
    <dbReference type="NCBI Taxonomy" id="2530390"/>
    <lineage>
        <taxon>Bacteria</taxon>
        <taxon>Pseudomonadati</taxon>
        <taxon>Bacteroidota</taxon>
        <taxon>Bacteroidia</taxon>
        <taxon>Bacteroidales</taxon>
        <taxon>Muribaculaceae</taxon>
        <taxon>Muribaculum</taxon>
    </lineage>
</organism>
<dbReference type="Pfam" id="PF07883">
    <property type="entry name" value="Cupin_2"/>
    <property type="match status" value="1"/>
</dbReference>
<evidence type="ECO:0000256" key="1">
    <source>
        <dbReference type="ARBA" id="ARBA00022723"/>
    </source>
</evidence>
<dbReference type="Proteomes" id="UP000297031">
    <property type="component" value="Chromosome"/>
</dbReference>
<evidence type="ECO:0000313" key="4">
    <source>
        <dbReference type="Proteomes" id="UP000297031"/>
    </source>
</evidence>
<keyword evidence="1" id="KW-0479">Metal-binding</keyword>
<reference evidence="3 4" key="1">
    <citation type="submission" date="2019-02" db="EMBL/GenBank/DDBJ databases">
        <title>Isolation and identification of novel species under the genus Muribaculum.</title>
        <authorList>
            <person name="Miyake S."/>
            <person name="Ding Y."/>
            <person name="Low A."/>
            <person name="Soh M."/>
            <person name="Seedorf H."/>
        </authorList>
    </citation>
    <scope>NUCLEOTIDE SEQUENCE [LARGE SCALE GENOMIC DNA]</scope>
    <source>
        <strain evidence="3 4">TLL-A4</strain>
    </source>
</reference>
<dbReference type="RefSeq" id="WP_136409735.1">
    <property type="nucleotide sequence ID" value="NZ_CP039393.1"/>
</dbReference>
<dbReference type="InterPro" id="IPR051610">
    <property type="entry name" value="GPI/OXD"/>
</dbReference>
<dbReference type="InterPro" id="IPR014710">
    <property type="entry name" value="RmlC-like_jellyroll"/>
</dbReference>
<accession>A0A4P7VCF2</accession>
<evidence type="ECO:0000259" key="2">
    <source>
        <dbReference type="Pfam" id="PF07883"/>
    </source>
</evidence>
<dbReference type="InterPro" id="IPR011051">
    <property type="entry name" value="RmlC_Cupin_sf"/>
</dbReference>
<feature type="domain" description="Cupin type-2" evidence="2">
    <location>
        <begin position="45"/>
        <end position="112"/>
    </location>
</feature>
<gene>
    <name evidence="3" type="ORF">E7746_02580</name>
</gene>
<protein>
    <submittedName>
        <fullName evidence="3">Cupin domain-containing protein</fullName>
    </submittedName>
</protein>
<proteinExistence type="predicted"/>
<dbReference type="SUPFAM" id="SSF51182">
    <property type="entry name" value="RmlC-like cupins"/>
    <property type="match status" value="1"/>
</dbReference>
<dbReference type="GO" id="GO:0046872">
    <property type="term" value="F:metal ion binding"/>
    <property type="evidence" value="ECO:0007669"/>
    <property type="project" value="UniProtKB-KW"/>
</dbReference>
<evidence type="ECO:0000313" key="3">
    <source>
        <dbReference type="EMBL" id="QCD34842.1"/>
    </source>
</evidence>
<dbReference type="InterPro" id="IPR013096">
    <property type="entry name" value="Cupin_2"/>
</dbReference>
<dbReference type="AlphaFoldDB" id="A0A4P7VCF2"/>
<dbReference type="PANTHER" id="PTHR35848">
    <property type="entry name" value="OXALATE-BINDING PROTEIN"/>
    <property type="match status" value="1"/>
</dbReference>
<dbReference type="PANTHER" id="PTHR35848:SF6">
    <property type="entry name" value="CUPIN TYPE-2 DOMAIN-CONTAINING PROTEIN"/>
    <property type="match status" value="1"/>
</dbReference>
<sequence length="136" mass="14891">MNEIKIIESGEKFSHSTVGNLHGFEGKQFVKDATGATSCEISFGTLASGQSVPFFHSHRENEENYIILSGAGRFQVDDDVFDIAEGSVVRVAVNCDRNLKCTSDVPMTYICIQAKEGSLGGYTMTDAEITERESRL</sequence>
<dbReference type="KEGG" id="mgod:E7746_02580"/>
<keyword evidence="4" id="KW-1185">Reference proteome</keyword>